<dbReference type="OrthoDB" id="9783599at2"/>
<dbReference type="Pfam" id="PF02607">
    <property type="entry name" value="B12-binding_2"/>
    <property type="match status" value="1"/>
</dbReference>
<feature type="domain" description="B12-binding" evidence="3">
    <location>
        <begin position="89"/>
        <end position="212"/>
    </location>
</feature>
<dbReference type="InterPro" id="IPR050554">
    <property type="entry name" value="Met_Synthase/Corrinoid"/>
</dbReference>
<proteinExistence type="predicted"/>
<dbReference type="GO" id="GO:0008705">
    <property type="term" value="F:methionine synthase activity"/>
    <property type="evidence" value="ECO:0007669"/>
    <property type="project" value="TreeGrafter"/>
</dbReference>
<dbReference type="InterPro" id="IPR006158">
    <property type="entry name" value="Cobalamin-bd"/>
</dbReference>
<evidence type="ECO:0000259" key="4">
    <source>
        <dbReference type="PROSITE" id="PS51337"/>
    </source>
</evidence>
<organism evidence="5 6">
    <name type="scientific">Syntrophaceticus schinkii</name>
    <dbReference type="NCBI Taxonomy" id="499207"/>
    <lineage>
        <taxon>Bacteria</taxon>
        <taxon>Bacillati</taxon>
        <taxon>Bacillota</taxon>
        <taxon>Clostridia</taxon>
        <taxon>Thermoanaerobacterales</taxon>
        <taxon>Thermoanaerobacterales Family III. Incertae Sedis</taxon>
        <taxon>Syntrophaceticus</taxon>
    </lineage>
</organism>
<dbReference type="PANTHER" id="PTHR45833">
    <property type="entry name" value="METHIONINE SYNTHASE"/>
    <property type="match status" value="1"/>
</dbReference>
<reference evidence="6" key="1">
    <citation type="submission" date="2015-01" db="EMBL/GenBank/DDBJ databases">
        <authorList>
            <person name="Manzoor Shahid"/>
            <person name="Zubair Saima"/>
        </authorList>
    </citation>
    <scope>NUCLEOTIDE SEQUENCE [LARGE SCALE GENOMIC DNA]</scope>
    <source>
        <strain evidence="6">Sp3</strain>
    </source>
</reference>
<dbReference type="Gene3D" id="3.40.50.280">
    <property type="entry name" value="Cobalamin-binding domain"/>
    <property type="match status" value="1"/>
</dbReference>
<dbReference type="GO" id="GO:0050667">
    <property type="term" value="P:homocysteine metabolic process"/>
    <property type="evidence" value="ECO:0007669"/>
    <property type="project" value="TreeGrafter"/>
</dbReference>
<dbReference type="EMBL" id="CDRZ01000066">
    <property type="protein sequence ID" value="CEO88204.1"/>
    <property type="molecule type" value="Genomic_DNA"/>
</dbReference>
<dbReference type="PROSITE" id="PS51337">
    <property type="entry name" value="B12_BINDING_NTER"/>
    <property type="match status" value="1"/>
</dbReference>
<dbReference type="GO" id="GO:0031419">
    <property type="term" value="F:cobalamin binding"/>
    <property type="evidence" value="ECO:0007669"/>
    <property type="project" value="InterPro"/>
</dbReference>
<dbReference type="Proteomes" id="UP000046155">
    <property type="component" value="Unassembled WGS sequence"/>
</dbReference>
<evidence type="ECO:0000313" key="6">
    <source>
        <dbReference type="Proteomes" id="UP000046155"/>
    </source>
</evidence>
<dbReference type="SUPFAM" id="SSF47644">
    <property type="entry name" value="Methionine synthase domain"/>
    <property type="match status" value="1"/>
</dbReference>
<dbReference type="InterPro" id="IPR003759">
    <property type="entry name" value="Cbl-bd_cap"/>
</dbReference>
<dbReference type="GO" id="GO:0046653">
    <property type="term" value="P:tetrahydrofolate metabolic process"/>
    <property type="evidence" value="ECO:0007669"/>
    <property type="project" value="TreeGrafter"/>
</dbReference>
<dbReference type="GO" id="GO:0046872">
    <property type="term" value="F:metal ion binding"/>
    <property type="evidence" value="ECO:0007669"/>
    <property type="project" value="UniProtKB-KW"/>
</dbReference>
<sequence length="212" mass="23312">MSENLIDAMANLEEDNALALVKKKLMQGETAYEIVEQCRKGVEIVGKRYSEGTYYLSDLVMSEAILKDVMEIIEPYFPNNGIGTNESNGVQVVMGTIEGDIHDLGKNIVIYLLRSSGYRVRDLGVDVTPEKFVEALKETGANIIGVCVLLTFCIGYVKKLIDRLAETGLKDKVTVVLGGYPVDEQVKAYTGADYVSNDGVKALEIFEQISRG</sequence>
<evidence type="ECO:0000313" key="5">
    <source>
        <dbReference type="EMBL" id="CEO88204.1"/>
    </source>
</evidence>
<dbReference type="AlphaFoldDB" id="A0A0B7MCD8"/>
<gene>
    <name evidence="5" type="ORF">SSCH_1580002</name>
</gene>
<evidence type="ECO:0000256" key="2">
    <source>
        <dbReference type="ARBA" id="ARBA00023285"/>
    </source>
</evidence>
<accession>A0A0B7MCD8</accession>
<dbReference type="InterPro" id="IPR036594">
    <property type="entry name" value="Meth_synthase_dom"/>
</dbReference>
<evidence type="ECO:0000259" key="3">
    <source>
        <dbReference type="PROSITE" id="PS51332"/>
    </source>
</evidence>
<feature type="domain" description="B12-binding N-terminal" evidence="4">
    <location>
        <begin position="1"/>
        <end position="85"/>
    </location>
</feature>
<keyword evidence="6" id="KW-1185">Reference proteome</keyword>
<dbReference type="SMART" id="SM01018">
    <property type="entry name" value="B12-binding_2"/>
    <property type="match status" value="1"/>
</dbReference>
<evidence type="ECO:0000256" key="1">
    <source>
        <dbReference type="ARBA" id="ARBA00022723"/>
    </source>
</evidence>
<name>A0A0B7MCD8_9FIRM</name>
<dbReference type="PROSITE" id="PS51332">
    <property type="entry name" value="B12_BINDING"/>
    <property type="match status" value="1"/>
</dbReference>
<dbReference type="Gene3D" id="1.10.1240.10">
    <property type="entry name" value="Methionine synthase domain"/>
    <property type="match status" value="1"/>
</dbReference>
<dbReference type="RefSeq" id="WP_044664412.1">
    <property type="nucleotide sequence ID" value="NZ_CDRZ01000066.1"/>
</dbReference>
<keyword evidence="2" id="KW-0170">Cobalt</keyword>
<dbReference type="SUPFAM" id="SSF52242">
    <property type="entry name" value="Cobalamin (vitamin B12)-binding domain"/>
    <property type="match status" value="1"/>
</dbReference>
<dbReference type="Pfam" id="PF02310">
    <property type="entry name" value="B12-binding"/>
    <property type="match status" value="1"/>
</dbReference>
<dbReference type="GO" id="GO:0005829">
    <property type="term" value="C:cytosol"/>
    <property type="evidence" value="ECO:0007669"/>
    <property type="project" value="TreeGrafter"/>
</dbReference>
<dbReference type="PANTHER" id="PTHR45833:SF1">
    <property type="entry name" value="METHIONINE SYNTHASE"/>
    <property type="match status" value="1"/>
</dbReference>
<dbReference type="InterPro" id="IPR036724">
    <property type="entry name" value="Cobalamin-bd_sf"/>
</dbReference>
<keyword evidence="1" id="KW-0479">Metal-binding</keyword>
<protein>
    <submittedName>
        <fullName evidence="5">B12 binding domain protein</fullName>
    </submittedName>
</protein>